<sequence length="223" mass="24120">MPAEAQAGGAERVRSLTDRVWFKVKVTNHRGAATKLNPDDASHRAQLLTTTDTWWWICAAGERKSDSRTDFYKSIEAEAVRAGTGSGQVSTDQLLPGEVDFKRLDAEVALQAGLAIRDLTRRLIYESLTSGKVVTAEFSSYVLKACVRAREEAYLAIAAEGFINPSVLAIILDAVPGVPHADWQVEPGGAMGVEVAYGQIVFSTIIPPATQAQIIELFADSND</sequence>
<comment type="caution">
    <text evidence="1">The sequence shown here is derived from an EMBL/GenBank/DDBJ whole genome shotgun (WGS) entry which is preliminary data.</text>
</comment>
<organism evidence="1 2">
    <name type="scientific">Kribbella solani</name>
    <dbReference type="NCBI Taxonomy" id="236067"/>
    <lineage>
        <taxon>Bacteria</taxon>
        <taxon>Bacillati</taxon>
        <taxon>Actinomycetota</taxon>
        <taxon>Actinomycetes</taxon>
        <taxon>Propionibacteriales</taxon>
        <taxon>Kribbellaceae</taxon>
        <taxon>Kribbella</taxon>
    </lineage>
</organism>
<dbReference type="RefSeq" id="WP_184839144.1">
    <property type="nucleotide sequence ID" value="NZ_BAAAVN010000008.1"/>
</dbReference>
<reference evidence="1 2" key="1">
    <citation type="submission" date="2020-08" db="EMBL/GenBank/DDBJ databases">
        <title>Sequencing the genomes of 1000 actinobacteria strains.</title>
        <authorList>
            <person name="Klenk H.-P."/>
        </authorList>
    </citation>
    <scope>NUCLEOTIDE SEQUENCE [LARGE SCALE GENOMIC DNA]</scope>
    <source>
        <strain evidence="1 2">DSM 17294</strain>
    </source>
</reference>
<accession>A0A841DU63</accession>
<evidence type="ECO:0000313" key="1">
    <source>
        <dbReference type="EMBL" id="MBB5982132.1"/>
    </source>
</evidence>
<name>A0A841DU63_9ACTN</name>
<dbReference type="AlphaFoldDB" id="A0A841DU63"/>
<keyword evidence="2" id="KW-1185">Reference proteome</keyword>
<dbReference type="EMBL" id="JACHNF010000001">
    <property type="protein sequence ID" value="MBB5982132.1"/>
    <property type="molecule type" value="Genomic_DNA"/>
</dbReference>
<gene>
    <name evidence="1" type="ORF">HDA44_005473</name>
</gene>
<evidence type="ECO:0000313" key="2">
    <source>
        <dbReference type="Proteomes" id="UP000558997"/>
    </source>
</evidence>
<proteinExistence type="predicted"/>
<protein>
    <submittedName>
        <fullName evidence="1">Uncharacterized protein</fullName>
    </submittedName>
</protein>
<dbReference type="Proteomes" id="UP000558997">
    <property type="component" value="Unassembled WGS sequence"/>
</dbReference>